<evidence type="ECO:0000256" key="5">
    <source>
        <dbReference type="ARBA" id="ARBA00022741"/>
    </source>
</evidence>
<organism evidence="13 14">
    <name type="scientific">Pyxidicoccus parkwayensis</name>
    <dbReference type="NCBI Taxonomy" id="2813578"/>
    <lineage>
        <taxon>Bacteria</taxon>
        <taxon>Pseudomonadati</taxon>
        <taxon>Myxococcota</taxon>
        <taxon>Myxococcia</taxon>
        <taxon>Myxococcales</taxon>
        <taxon>Cystobacterineae</taxon>
        <taxon>Myxococcaceae</taxon>
        <taxon>Pyxidicoccus</taxon>
    </lineage>
</organism>
<comment type="function">
    <text evidence="11">Part of the high-affinity ATP-driven potassium transport (or Kdp) system, which catalyzes the hydrolysis of ATP coupled with the electrogenic transport of potassium into the cytoplasm. This subunit acts as a catalytic chaperone that increases the ATP-binding affinity of the ATP-hydrolyzing subunit KdpB by the formation of a transient KdpB/KdpC/ATP ternary complex.</text>
</comment>
<keyword evidence="2 11" id="KW-1003">Cell membrane</keyword>
<comment type="subunit">
    <text evidence="11">The system is composed of three essential subunits: KdpA, KdpB and KdpC.</text>
</comment>
<dbReference type="PIRSF" id="PIRSF001296">
    <property type="entry name" value="K_ATPase_KdpC"/>
    <property type="match status" value="1"/>
</dbReference>
<evidence type="ECO:0000313" key="14">
    <source>
        <dbReference type="Proteomes" id="UP000662747"/>
    </source>
</evidence>
<keyword evidence="8 11" id="KW-1133">Transmembrane helix</keyword>
<protein>
    <recommendedName>
        <fullName evidence="11">Potassium-transporting ATPase KdpC subunit</fullName>
    </recommendedName>
    <alternativeName>
        <fullName evidence="11">ATP phosphohydrolase [potassium-transporting] C chain</fullName>
    </alternativeName>
    <alternativeName>
        <fullName evidence="11">Potassium-binding and translocating subunit C</fullName>
    </alternativeName>
    <alternativeName>
        <fullName evidence="11">Potassium-translocating ATPase C chain</fullName>
    </alternativeName>
</protein>
<dbReference type="EMBL" id="CP071090">
    <property type="protein sequence ID" value="QSQ21259.1"/>
    <property type="molecule type" value="Genomic_DNA"/>
</dbReference>
<dbReference type="PANTHER" id="PTHR30042">
    <property type="entry name" value="POTASSIUM-TRANSPORTING ATPASE C CHAIN"/>
    <property type="match status" value="1"/>
</dbReference>
<keyword evidence="4 11" id="KW-0812">Transmembrane</keyword>
<evidence type="ECO:0000313" key="13">
    <source>
        <dbReference type="EMBL" id="QSQ21259.1"/>
    </source>
</evidence>
<sequence>MVSTLFTALRACVVTLVLTGVLYPLAVTGVAQLLFPGEANGSLVKDEQGRVVGSGLIAQGFSRAGYFQPRPSAAGSGYDGTASSGSNLGPTSQKLKDRVAADVERLRRENPDTPGPVPVELVTASGSGLDPHLSPESVRWQVPRVAKARGVAPERVLALLDSHVEGRTLGVLGEPRVNVLLLNLAMDRQFGQLPAEPGRGTEPGIGGSPTPGRQ</sequence>
<comment type="subcellular location">
    <subcellularLocation>
        <location evidence="11">Cell membrane</location>
        <topology evidence="11">Single-pass membrane protein</topology>
    </subcellularLocation>
</comment>
<reference evidence="13 14" key="1">
    <citation type="submission" date="2021-02" db="EMBL/GenBank/DDBJ databases">
        <title>De Novo genome assembly of isolated myxobacteria.</title>
        <authorList>
            <person name="Stevens D.C."/>
        </authorList>
    </citation>
    <scope>NUCLEOTIDE SEQUENCE [LARGE SCALE GENOMIC DNA]</scope>
    <source>
        <strain evidence="14">SCPEA02</strain>
    </source>
</reference>
<feature type="compositionally biased region" description="Gly residues" evidence="12">
    <location>
        <begin position="201"/>
        <end position="214"/>
    </location>
</feature>
<feature type="compositionally biased region" description="Polar residues" evidence="12">
    <location>
        <begin position="81"/>
        <end position="93"/>
    </location>
</feature>
<keyword evidence="3 11" id="KW-0633">Potassium transport</keyword>
<evidence type="ECO:0000256" key="3">
    <source>
        <dbReference type="ARBA" id="ARBA00022538"/>
    </source>
</evidence>
<evidence type="ECO:0000256" key="4">
    <source>
        <dbReference type="ARBA" id="ARBA00022692"/>
    </source>
</evidence>
<dbReference type="RefSeq" id="WP_206722838.1">
    <property type="nucleotide sequence ID" value="NZ_CP071090.1"/>
</dbReference>
<keyword evidence="1 11" id="KW-0813">Transport</keyword>
<feature type="region of interest" description="Disordered" evidence="12">
    <location>
        <begin position="192"/>
        <end position="214"/>
    </location>
</feature>
<evidence type="ECO:0000256" key="6">
    <source>
        <dbReference type="ARBA" id="ARBA00022840"/>
    </source>
</evidence>
<evidence type="ECO:0000256" key="10">
    <source>
        <dbReference type="ARBA" id="ARBA00023136"/>
    </source>
</evidence>
<evidence type="ECO:0000256" key="9">
    <source>
        <dbReference type="ARBA" id="ARBA00023065"/>
    </source>
</evidence>
<keyword evidence="9 11" id="KW-0406">Ion transport</keyword>
<proteinExistence type="inferred from homology"/>
<evidence type="ECO:0000256" key="11">
    <source>
        <dbReference type="HAMAP-Rule" id="MF_00276"/>
    </source>
</evidence>
<evidence type="ECO:0000256" key="12">
    <source>
        <dbReference type="SAM" id="MobiDB-lite"/>
    </source>
</evidence>
<dbReference type="HAMAP" id="MF_00276">
    <property type="entry name" value="KdpC"/>
    <property type="match status" value="1"/>
</dbReference>
<dbReference type="NCBIfam" id="NF001454">
    <property type="entry name" value="PRK00315.1"/>
    <property type="match status" value="1"/>
</dbReference>
<dbReference type="PANTHER" id="PTHR30042:SF2">
    <property type="entry name" value="POTASSIUM-TRANSPORTING ATPASE KDPC SUBUNIT"/>
    <property type="match status" value="1"/>
</dbReference>
<keyword evidence="10 11" id="KW-0472">Membrane</keyword>
<evidence type="ECO:0000256" key="1">
    <source>
        <dbReference type="ARBA" id="ARBA00022448"/>
    </source>
</evidence>
<keyword evidence="7 11" id="KW-0630">Potassium</keyword>
<feature type="region of interest" description="Disordered" evidence="12">
    <location>
        <begin position="72"/>
        <end position="96"/>
    </location>
</feature>
<dbReference type="Proteomes" id="UP000662747">
    <property type="component" value="Chromosome"/>
</dbReference>
<keyword evidence="6 11" id="KW-0067">ATP-binding</keyword>
<keyword evidence="14" id="KW-1185">Reference proteome</keyword>
<keyword evidence="5 11" id="KW-0547">Nucleotide-binding</keyword>
<name>A0ABX7NV39_9BACT</name>
<dbReference type="NCBIfam" id="TIGR00681">
    <property type="entry name" value="kdpC"/>
    <property type="match status" value="1"/>
</dbReference>
<evidence type="ECO:0000256" key="2">
    <source>
        <dbReference type="ARBA" id="ARBA00022475"/>
    </source>
</evidence>
<gene>
    <name evidence="11 13" type="primary">kdpC</name>
    <name evidence="13" type="ORF">JY651_39710</name>
</gene>
<dbReference type="InterPro" id="IPR003820">
    <property type="entry name" value="KdpC"/>
</dbReference>
<dbReference type="Pfam" id="PF02669">
    <property type="entry name" value="KdpC"/>
    <property type="match status" value="1"/>
</dbReference>
<evidence type="ECO:0000256" key="7">
    <source>
        <dbReference type="ARBA" id="ARBA00022958"/>
    </source>
</evidence>
<comment type="similarity">
    <text evidence="11">Belongs to the KdpC family.</text>
</comment>
<evidence type="ECO:0000256" key="8">
    <source>
        <dbReference type="ARBA" id="ARBA00022989"/>
    </source>
</evidence>
<accession>A0ABX7NV39</accession>